<gene>
    <name evidence="5" type="ORF">H8S23_07805</name>
</gene>
<keyword evidence="6" id="KW-1185">Reference proteome</keyword>
<dbReference type="SUPFAM" id="SSF69360">
    <property type="entry name" value="Cell wall binding repeat"/>
    <property type="match status" value="1"/>
</dbReference>
<comment type="caution">
    <text evidence="5">The sequence shown here is derived from an EMBL/GenBank/DDBJ whole genome shotgun (WGS) entry which is preliminary data.</text>
</comment>
<dbReference type="AlphaFoldDB" id="A0A923IAR9"/>
<dbReference type="PANTHER" id="PTHR34135:SF2">
    <property type="entry name" value="LYSOZYME"/>
    <property type="match status" value="1"/>
</dbReference>
<dbReference type="GO" id="GO:0016998">
    <property type="term" value="P:cell wall macromolecule catabolic process"/>
    <property type="evidence" value="ECO:0007669"/>
    <property type="project" value="InterPro"/>
</dbReference>
<evidence type="ECO:0008006" key="7">
    <source>
        <dbReference type="Google" id="ProtNLM"/>
    </source>
</evidence>
<organism evidence="5 6">
    <name type="scientific">Anaerofilum hominis</name>
    <dbReference type="NCBI Taxonomy" id="2763016"/>
    <lineage>
        <taxon>Bacteria</taxon>
        <taxon>Bacillati</taxon>
        <taxon>Bacillota</taxon>
        <taxon>Clostridia</taxon>
        <taxon>Eubacteriales</taxon>
        <taxon>Oscillospiraceae</taxon>
        <taxon>Anaerofilum</taxon>
    </lineage>
</organism>
<dbReference type="Gene3D" id="3.20.20.80">
    <property type="entry name" value="Glycosidases"/>
    <property type="match status" value="1"/>
</dbReference>
<dbReference type="GO" id="GO:0003796">
    <property type="term" value="F:lysozyme activity"/>
    <property type="evidence" value="ECO:0007669"/>
    <property type="project" value="InterPro"/>
</dbReference>
<sequence length="947" mass="105074">MKKLIALVIMTLTIGLIMPIVYADSVSVEKDKEQSVTNPVVNIDVFQKYNLVNDENGNIVGGEENSGGDENGNIAGGEENPGGDENGNIAGGEENPGGDENGNIAGGEENPGGDENGNIAGGEENPGGDENGNIAGGGENPGGDENKDVVEEEKLTNGLPDEVENLVPGLNVTERGYVFINESGDLYQGEMYADLFGTGKKWYYFDPLNDGILALGWTKLGDRTVYYDKDEGMLKGWQQPDGYWYYFDLNTGDGYKGEINSLKNTSGQSTWYYFDPTTRRLAEGLTTLPDGRQVYYTREKGMNKGLVTLKSAEGWDTYYYFDPSKGSAVKGEAQLNLFGNGSRWYYFWGNGTMALGLSPIPGNRKAYYTLREGMLKGWQQPDGYWYYFDLNTGDGYKGEINSLKNTSGQSTWYYFDPTTRRLAEGLTTLPDGRRVCYTREQGMLKGWNTYKGIEYFFNMSTGNLENTIVNGLLGIDVSSHQGKIDWQKVKESGVQFAIIRVLGWNSAGGDYMIDSMFETNMQNALNVGLQVGAYLYSYAFNTSEIAYEVNYALSTLNNWKEQITYPVYIDYEDKLIWENTNNKEQRTDILRTGMNLLQAHGYLSGFYTYYSAAQNYINTQDLIDEGYDFWVAHTSASENPWVGASIWQNSHESIISGINGNVDTNISYVDYGRLNRTITVYDQNVGKNIQGSMRSIVAQIVQNEVGNGLGLTGLDRQELYKAQAVAARSYLEFHLGRGSVPSVGLSLPTSEVLQGTNQVVRYEILYNGSVANTAYGSCAGSYTNSAANMGWGNYSYLVPVVSQYDNIWAPNYYPKVNTINTSTMRNNIIKMVGNTVFSQYANEMGKWITDIRKDSYGNITSAIVCGVTIAGGKFYEDCWGLYSANLGTNAKNWSYNGDGTWTFTSYGNGHCVGMSQYGAAAYIARENSWRWVLTHYYPGTNLKQQSV</sequence>
<evidence type="ECO:0000256" key="4">
    <source>
        <dbReference type="SAM" id="MobiDB-lite"/>
    </source>
</evidence>
<dbReference type="InterPro" id="IPR017853">
    <property type="entry name" value="GH"/>
</dbReference>
<comment type="similarity">
    <text evidence="1">Belongs to the glycosyl hydrolase 25 family.</text>
</comment>
<dbReference type="GO" id="GO:0009253">
    <property type="term" value="P:peptidoglycan catabolic process"/>
    <property type="evidence" value="ECO:0007669"/>
    <property type="project" value="InterPro"/>
</dbReference>
<evidence type="ECO:0000313" key="6">
    <source>
        <dbReference type="Proteomes" id="UP000659630"/>
    </source>
</evidence>
<keyword evidence="3" id="KW-0326">Glycosidase</keyword>
<proteinExistence type="inferred from homology"/>
<dbReference type="RefSeq" id="WP_186887767.1">
    <property type="nucleotide sequence ID" value="NZ_JACONZ010000002.1"/>
</dbReference>
<reference evidence="5" key="1">
    <citation type="submission" date="2020-08" db="EMBL/GenBank/DDBJ databases">
        <title>Genome public.</title>
        <authorList>
            <person name="Liu C."/>
            <person name="Sun Q."/>
        </authorList>
    </citation>
    <scope>NUCLEOTIDE SEQUENCE</scope>
    <source>
        <strain evidence="5">BX8</strain>
    </source>
</reference>
<dbReference type="SMART" id="SM00641">
    <property type="entry name" value="Glyco_25"/>
    <property type="match status" value="1"/>
</dbReference>
<accession>A0A923IAR9</accession>
<evidence type="ECO:0000313" key="5">
    <source>
        <dbReference type="EMBL" id="MBC5581413.1"/>
    </source>
</evidence>
<dbReference type="PROSITE" id="PS51904">
    <property type="entry name" value="GLYCOSYL_HYDROL_F25_2"/>
    <property type="match status" value="1"/>
</dbReference>
<dbReference type="Pfam" id="PF01183">
    <property type="entry name" value="Glyco_hydro_25"/>
    <property type="match status" value="1"/>
</dbReference>
<dbReference type="InterPro" id="IPR002053">
    <property type="entry name" value="Glyco_hydro_25"/>
</dbReference>
<dbReference type="InterPro" id="IPR018077">
    <property type="entry name" value="Glyco_hydro_fam25_subgr"/>
</dbReference>
<dbReference type="Gene3D" id="2.10.270.10">
    <property type="entry name" value="Cholin Binding"/>
    <property type="match status" value="3"/>
</dbReference>
<dbReference type="SUPFAM" id="SSF51445">
    <property type="entry name" value="(Trans)glycosidases"/>
    <property type="match status" value="1"/>
</dbReference>
<keyword evidence="2" id="KW-0378">Hydrolase</keyword>
<evidence type="ECO:0000256" key="2">
    <source>
        <dbReference type="ARBA" id="ARBA00022801"/>
    </source>
</evidence>
<feature type="region of interest" description="Disordered" evidence="4">
    <location>
        <begin position="56"/>
        <end position="147"/>
    </location>
</feature>
<dbReference type="GO" id="GO:0016052">
    <property type="term" value="P:carbohydrate catabolic process"/>
    <property type="evidence" value="ECO:0007669"/>
    <property type="project" value="TreeGrafter"/>
</dbReference>
<evidence type="ECO:0000256" key="1">
    <source>
        <dbReference type="ARBA" id="ARBA00010646"/>
    </source>
</evidence>
<dbReference type="Proteomes" id="UP000659630">
    <property type="component" value="Unassembled WGS sequence"/>
</dbReference>
<evidence type="ECO:0000256" key="3">
    <source>
        <dbReference type="ARBA" id="ARBA00023295"/>
    </source>
</evidence>
<dbReference type="PANTHER" id="PTHR34135">
    <property type="entry name" value="LYSOZYME"/>
    <property type="match status" value="1"/>
</dbReference>
<name>A0A923IAR9_9FIRM</name>
<dbReference type="EMBL" id="JACONZ010000002">
    <property type="protein sequence ID" value="MBC5581413.1"/>
    <property type="molecule type" value="Genomic_DNA"/>
</dbReference>
<protein>
    <recommendedName>
        <fullName evidence="7">SpoIID/LytB domain-containing protein</fullName>
    </recommendedName>
</protein>